<keyword evidence="6 10" id="KW-0648">Protein biosynthesis</keyword>
<feature type="region of interest" description="Disordered" evidence="11">
    <location>
        <begin position="677"/>
        <end position="715"/>
    </location>
</feature>
<dbReference type="RefSeq" id="XP_028542213.1">
    <property type="nucleotide sequence ID" value="XM_028686412.1"/>
</dbReference>
<evidence type="ECO:0000313" key="16">
    <source>
        <dbReference type="EMBL" id="GAW79624.1"/>
    </source>
</evidence>
<evidence type="ECO:0000259" key="14">
    <source>
        <dbReference type="Pfam" id="PF08264"/>
    </source>
</evidence>
<keyword evidence="5 10" id="KW-0067">ATP-binding</keyword>
<dbReference type="GO" id="GO:0002161">
    <property type="term" value="F:aminoacyl-tRNA deacylase activity"/>
    <property type="evidence" value="ECO:0007669"/>
    <property type="project" value="InterPro"/>
</dbReference>
<evidence type="ECO:0000313" key="17">
    <source>
        <dbReference type="Proteomes" id="UP000195521"/>
    </source>
</evidence>
<dbReference type="PROSITE" id="PS00178">
    <property type="entry name" value="AA_TRNA_LIGASE_I"/>
    <property type="match status" value="1"/>
</dbReference>
<dbReference type="InterPro" id="IPR001412">
    <property type="entry name" value="aa-tRNA-synth_I_CS"/>
</dbReference>
<comment type="caution">
    <text evidence="16">The sequence shown here is derived from an EMBL/GenBank/DDBJ whole genome shotgun (WGS) entry which is preliminary data.</text>
</comment>
<name>A0A1Y1JHR6_PLAGO</name>
<dbReference type="PANTHER" id="PTHR43740:SF2">
    <property type="entry name" value="LEUCINE--TRNA LIGASE, MITOCHONDRIAL"/>
    <property type="match status" value="1"/>
</dbReference>
<dbReference type="Pfam" id="PF13603">
    <property type="entry name" value="tRNA-synt_1_2"/>
    <property type="match status" value="1"/>
</dbReference>
<evidence type="ECO:0000256" key="9">
    <source>
        <dbReference type="ARBA" id="ARBA00047469"/>
    </source>
</evidence>
<evidence type="ECO:0000256" key="1">
    <source>
        <dbReference type="ARBA" id="ARBA00005594"/>
    </source>
</evidence>
<dbReference type="InterPro" id="IPR009080">
    <property type="entry name" value="tRNAsynth_Ia_anticodon-bd"/>
</dbReference>
<dbReference type="InterPro" id="IPR013155">
    <property type="entry name" value="M/V/L/I-tRNA-synth_anticd-bd"/>
</dbReference>
<evidence type="ECO:0000256" key="2">
    <source>
        <dbReference type="ARBA" id="ARBA00013164"/>
    </source>
</evidence>
<dbReference type="Pfam" id="PF08264">
    <property type="entry name" value="Anticodon_1"/>
    <property type="match status" value="1"/>
</dbReference>
<feature type="domain" description="Aminoacyl-tRNA synthetase class Ia" evidence="13">
    <location>
        <begin position="1053"/>
        <end position="1088"/>
    </location>
</feature>
<feature type="domain" description="Methionyl/Valyl/Leucyl/Isoleucyl-tRNA synthetase anticodon-binding" evidence="14">
    <location>
        <begin position="1265"/>
        <end position="1366"/>
    </location>
</feature>
<dbReference type="Gene3D" id="1.10.730.10">
    <property type="entry name" value="Isoleucyl-tRNA Synthetase, Domain 1"/>
    <property type="match status" value="2"/>
</dbReference>
<reference evidence="17" key="1">
    <citation type="submission" date="2017-04" db="EMBL/GenBank/DDBJ databases">
        <title>Plasmodium gonderi genome.</title>
        <authorList>
            <person name="Arisue N."/>
            <person name="Honma H."/>
            <person name="Kawai S."/>
            <person name="Tougan T."/>
            <person name="Tanabe K."/>
            <person name="Horii T."/>
        </authorList>
    </citation>
    <scope>NUCLEOTIDE SEQUENCE [LARGE SCALE GENOMIC DNA]</scope>
    <source>
        <strain evidence="17">ATCC 30045</strain>
    </source>
</reference>
<dbReference type="Proteomes" id="UP000195521">
    <property type="component" value="Unassembled WGS sequence"/>
</dbReference>
<feature type="region of interest" description="Disordered" evidence="11">
    <location>
        <begin position="909"/>
        <end position="967"/>
    </location>
</feature>
<gene>
    <name evidence="16" type="ORF">PGO_050340</name>
</gene>
<dbReference type="Gene3D" id="3.40.50.620">
    <property type="entry name" value="HUPs"/>
    <property type="match status" value="3"/>
</dbReference>
<comment type="similarity">
    <text evidence="1 10">Belongs to the class-I aminoacyl-tRNA synthetase family.</text>
</comment>
<dbReference type="OMA" id="KRECDIM"/>
<dbReference type="GO" id="GO:0004823">
    <property type="term" value="F:leucine-tRNA ligase activity"/>
    <property type="evidence" value="ECO:0007669"/>
    <property type="project" value="UniProtKB-EC"/>
</dbReference>
<sequence length="1449" mass="171844">MPFSLILTIVIYYLLVCKKDNNVFSIKIPFKDGTYSFVHPGHGMTFTRNGKRKRYVYRVKAYDFRSIERKWQIVWNSKRLLDRDFEQFNKQFVGKNIGNDRSDSEEDFQKEGRDESSDAEENFKIKGRDENGEGRKLRRKFYILDMFPYPSAQGLHMGHILCFTITDVISKFKRMNDHCVFHPIGWDSFGLPCDRLSMKLKVDPRIIIKKNILNFKKQLIKLGFLFNWDEEINTCDESFYKWTQWIIIQMYMNRLGYKKKSYVNWSKRINCVISNDEMKNEMNNLEFLKIKKMKLLQWYLRITKYANRLIDDLKLINWPEKIKNMQINWIGEKKGIIIKARIILFDEWVNQTFLYERSCKFMTHVHYSSIYRNVELTLLFNYLYSHEIDDAPLHGVSRYEFFSSFVRGLEEDDASSLATYQMHSKWPDRDVKEKKGLKDVDHTEDKLDDFLHPIHLDCNRENYEVQKEEEEGEVWNLLSEVEPSFHRICSLWESSEKDQSKNKKEDLLKVESYKIENEKDLYVKIFLNYKEAIFQRDKILISVNHPNIKQIVNKRKYLLNFVRKTVKQSDNERLKNESIYFTGSVIYNPIINQYIPIFVCAFILENNRNILFVKKGNVTQVSETRQRELTHNFLRASNYGKRKSVYNLRDWLFSRQRYWGEPFPFLFPVRSTKENEELKSLEAKPNASREESPHMENATHSNDNSSTPKKESTNDSNIEIKNICNSLDSDIYIDNIPVHLPKFDKRIYEVSKSKNKSYTPVLSRFKKWIFQKKNNVMYKRECDIMPQWAGSSWYYLRYLDSKNKEQIFDKGKVKLWLPVDLYVGGSEHAVLHLLYARFFHKFLYDLKLVNHKEPFQQLFNQGILLSATSFFVYTTRMGNLISYSAVLREQTQNGRGASRGVIHDRCADTNTGSSGSSRCSDSSNCSDSSTCSDSRSCITSRSNNGDAKGELNMGAKEGSENGTEIEHPEMNHSHERNMKNKNGRGEETDALCVEKEKEKEINNAIEKMIRGIKPIMVGKKYKKYQIDEEYVIQREGKYYLKKYPDIEVKAIFEKMSKSKGNTVNPNDVVKKYGSDCLRLHILFLGPIDQNKKWNLKGIKGTFKFLNKLYNFFIKTRETTNVKRDEKMGKFGKKKEPSESKIVSSNVQIGEDQHNERKGTVNLEINENKNDMYETESNTVGYYNNNDIICLSCMRKKRNKQLILKFDKIRSGKGHDERDRKMFEEKVVLLKKYFHKLKSEDHLSKELSSIIIKKKNKEIEKEKKEKANYYINKITTCINTMKLNTAVSFFMMFFNEIKNWDYVPLKIFLIFIKLLYPFCPHICEEFWFYYLKKYKKEKKKHICYFCNSKLMFFSRWPSLFQLKEEKLNRLSIRLNNKHVAFIDIDTSEVSNKSRDCENVKKHPDYANHSQNVIREATNVIRGRIEKENKRGKKLVNVVYIPNRVINFVMK</sequence>
<dbReference type="GO" id="GO:0005524">
    <property type="term" value="F:ATP binding"/>
    <property type="evidence" value="ECO:0007669"/>
    <property type="project" value="UniProtKB-KW"/>
</dbReference>
<comment type="catalytic activity">
    <reaction evidence="9">
        <text>tRNA(Leu) + L-leucine + ATP = L-leucyl-tRNA(Leu) + AMP + diphosphate</text>
        <dbReference type="Rhea" id="RHEA:11688"/>
        <dbReference type="Rhea" id="RHEA-COMP:9613"/>
        <dbReference type="Rhea" id="RHEA-COMP:9622"/>
        <dbReference type="ChEBI" id="CHEBI:30616"/>
        <dbReference type="ChEBI" id="CHEBI:33019"/>
        <dbReference type="ChEBI" id="CHEBI:57427"/>
        <dbReference type="ChEBI" id="CHEBI:78442"/>
        <dbReference type="ChEBI" id="CHEBI:78494"/>
        <dbReference type="ChEBI" id="CHEBI:456215"/>
        <dbReference type="EC" id="6.1.1.4"/>
    </reaction>
</comment>
<dbReference type="FunFam" id="3.40.50.620:FF:000060">
    <property type="entry name" value="Leucine--tRNA ligase"/>
    <property type="match status" value="1"/>
</dbReference>
<organism evidence="16 17">
    <name type="scientific">Plasmodium gonderi</name>
    <dbReference type="NCBI Taxonomy" id="77519"/>
    <lineage>
        <taxon>Eukaryota</taxon>
        <taxon>Sar</taxon>
        <taxon>Alveolata</taxon>
        <taxon>Apicomplexa</taxon>
        <taxon>Aconoidasida</taxon>
        <taxon>Haemosporida</taxon>
        <taxon>Plasmodiidae</taxon>
        <taxon>Plasmodium</taxon>
        <taxon>Plasmodium (Plasmodium)</taxon>
    </lineage>
</organism>
<dbReference type="OrthoDB" id="15954at2759"/>
<evidence type="ECO:0000256" key="3">
    <source>
        <dbReference type="ARBA" id="ARBA00022598"/>
    </source>
</evidence>
<dbReference type="GO" id="GO:0006429">
    <property type="term" value="P:leucyl-tRNA aminoacylation"/>
    <property type="evidence" value="ECO:0007669"/>
    <property type="project" value="InterPro"/>
</dbReference>
<feature type="region of interest" description="Disordered" evidence="11">
    <location>
        <begin position="96"/>
        <end position="129"/>
    </location>
</feature>
<dbReference type="PRINTS" id="PR00985">
    <property type="entry name" value="TRNASYNTHLEU"/>
</dbReference>
<protein>
    <recommendedName>
        <fullName evidence="2">leucine--tRNA ligase</fullName>
        <ecNumber evidence="2">6.1.1.4</ecNumber>
    </recommendedName>
    <alternativeName>
        <fullName evidence="8">Leucyl-tRNA synthetase</fullName>
    </alternativeName>
</protein>
<evidence type="ECO:0000256" key="6">
    <source>
        <dbReference type="ARBA" id="ARBA00022917"/>
    </source>
</evidence>
<accession>A0A1Y1JHR6</accession>
<evidence type="ECO:0000256" key="8">
    <source>
        <dbReference type="ARBA" id="ARBA00030520"/>
    </source>
</evidence>
<keyword evidence="17" id="KW-1185">Reference proteome</keyword>
<dbReference type="GO" id="GO:0032543">
    <property type="term" value="P:mitochondrial translation"/>
    <property type="evidence" value="ECO:0007669"/>
    <property type="project" value="TreeGrafter"/>
</dbReference>
<evidence type="ECO:0000256" key="5">
    <source>
        <dbReference type="ARBA" id="ARBA00022840"/>
    </source>
</evidence>
<keyword evidence="12" id="KW-0732">Signal</keyword>
<dbReference type="PANTHER" id="PTHR43740">
    <property type="entry name" value="LEUCYL-TRNA SYNTHETASE"/>
    <property type="match status" value="1"/>
</dbReference>
<dbReference type="Pfam" id="PF00133">
    <property type="entry name" value="tRNA-synt_1"/>
    <property type="match status" value="3"/>
</dbReference>
<keyword evidence="3 10" id="KW-0436">Ligase</keyword>
<evidence type="ECO:0000259" key="13">
    <source>
        <dbReference type="Pfam" id="PF00133"/>
    </source>
</evidence>
<evidence type="ECO:0000256" key="11">
    <source>
        <dbReference type="SAM" id="MobiDB-lite"/>
    </source>
</evidence>
<dbReference type="SUPFAM" id="SSF47323">
    <property type="entry name" value="Anticodon-binding domain of a subclass of class I aminoacyl-tRNA synthetases"/>
    <property type="match status" value="1"/>
</dbReference>
<evidence type="ECO:0000256" key="7">
    <source>
        <dbReference type="ARBA" id="ARBA00023146"/>
    </source>
</evidence>
<dbReference type="InterPro" id="IPR002302">
    <property type="entry name" value="Leu-tRNA-ligase"/>
</dbReference>
<feature type="compositionally biased region" description="Basic and acidic residues" evidence="11">
    <location>
        <begin position="677"/>
        <end position="694"/>
    </location>
</feature>
<proteinExistence type="inferred from homology"/>
<feature type="domain" description="Leucyl-tRNA synthetase editing" evidence="15">
    <location>
        <begin position="514"/>
        <end position="606"/>
    </location>
</feature>
<feature type="compositionally biased region" description="Polar residues" evidence="11">
    <location>
        <begin position="698"/>
        <end position="707"/>
    </location>
</feature>
<dbReference type="GO" id="GO:0005739">
    <property type="term" value="C:mitochondrion"/>
    <property type="evidence" value="ECO:0007669"/>
    <property type="project" value="TreeGrafter"/>
</dbReference>
<keyword evidence="4 10" id="KW-0547">Nucleotide-binding</keyword>
<feature type="compositionally biased region" description="Low complexity" evidence="11">
    <location>
        <begin position="909"/>
        <end position="943"/>
    </location>
</feature>
<evidence type="ECO:0000256" key="12">
    <source>
        <dbReference type="SAM" id="SignalP"/>
    </source>
</evidence>
<keyword evidence="7 10" id="KW-0030">Aminoacyl-tRNA synthetase</keyword>
<feature type="domain" description="Aminoacyl-tRNA synthetase class Ia" evidence="13">
    <location>
        <begin position="642"/>
        <end position="699"/>
    </location>
</feature>
<evidence type="ECO:0000259" key="15">
    <source>
        <dbReference type="Pfam" id="PF13603"/>
    </source>
</evidence>
<dbReference type="GeneID" id="39746336"/>
<evidence type="ECO:0000256" key="4">
    <source>
        <dbReference type="ARBA" id="ARBA00022741"/>
    </source>
</evidence>
<evidence type="ECO:0000256" key="10">
    <source>
        <dbReference type="RuleBase" id="RU363035"/>
    </source>
</evidence>
<feature type="chain" id="PRO_5013344852" description="leucine--tRNA ligase" evidence="12">
    <location>
        <begin position="20"/>
        <end position="1449"/>
    </location>
</feature>
<dbReference type="EC" id="6.1.1.4" evidence="2"/>
<dbReference type="InterPro" id="IPR014729">
    <property type="entry name" value="Rossmann-like_a/b/a_fold"/>
</dbReference>
<dbReference type="InterPro" id="IPR002300">
    <property type="entry name" value="aa-tRNA-synth_Ia"/>
</dbReference>
<feature type="compositionally biased region" description="Basic and acidic residues" evidence="11">
    <location>
        <begin position="98"/>
        <end position="129"/>
    </location>
</feature>
<dbReference type="EMBL" id="BDQF01000006">
    <property type="protein sequence ID" value="GAW79624.1"/>
    <property type="molecule type" value="Genomic_DNA"/>
</dbReference>
<dbReference type="SUPFAM" id="SSF52374">
    <property type="entry name" value="Nucleotidylyl transferase"/>
    <property type="match status" value="2"/>
</dbReference>
<feature type="signal peptide" evidence="12">
    <location>
        <begin position="1"/>
        <end position="19"/>
    </location>
</feature>
<feature type="domain" description="Aminoacyl-tRNA synthetase class Ia" evidence="13">
    <location>
        <begin position="135"/>
        <end position="333"/>
    </location>
</feature>
<dbReference type="InterPro" id="IPR025709">
    <property type="entry name" value="Leu_tRNA-synth_edit"/>
</dbReference>